<feature type="region of interest" description="Disordered" evidence="1">
    <location>
        <begin position="23"/>
        <end position="57"/>
    </location>
</feature>
<comment type="caution">
    <text evidence="2">The sequence shown here is derived from an EMBL/GenBank/DDBJ whole genome shotgun (WGS) entry which is preliminary data.</text>
</comment>
<evidence type="ECO:0000313" key="3">
    <source>
        <dbReference type="Proteomes" id="UP000298111"/>
    </source>
</evidence>
<feature type="region of interest" description="Disordered" evidence="1">
    <location>
        <begin position="88"/>
        <end position="108"/>
    </location>
</feature>
<sequence>MPGPRLRFRGPPRVLRPVFRLRGPPRVPWPVPGSAARPRSECGHRPRPVTQATSGAVRTGACVPVRVRVTPFGHGGVCGMTAFGHRAGRGRARGAARGRTAQAVTDGS</sequence>
<protein>
    <submittedName>
        <fullName evidence="2">Uncharacterized protein</fullName>
    </submittedName>
</protein>
<dbReference type="Proteomes" id="UP000298111">
    <property type="component" value="Unassembled WGS sequence"/>
</dbReference>
<name>A0A8H1LG29_9ACTN</name>
<organism evidence="2 3">
    <name type="scientific">Streptomyces albus</name>
    <dbReference type="NCBI Taxonomy" id="1888"/>
    <lineage>
        <taxon>Bacteria</taxon>
        <taxon>Bacillati</taxon>
        <taxon>Actinomycetota</taxon>
        <taxon>Actinomycetes</taxon>
        <taxon>Kitasatosporales</taxon>
        <taxon>Streptomycetaceae</taxon>
        <taxon>Streptomyces</taxon>
    </lineage>
</organism>
<dbReference type="EMBL" id="RCIY01000044">
    <property type="protein sequence ID" value="TGG85590.1"/>
    <property type="molecule type" value="Genomic_DNA"/>
</dbReference>
<reference evidence="2 3" key="1">
    <citation type="submission" date="2018-10" db="EMBL/GenBank/DDBJ databases">
        <title>Isolation of pseudouridimycin from Streptomyces albus DSM 40763.</title>
        <authorList>
            <person name="Rosenqvist P."/>
            <person name="Metsae-Ketelae M."/>
            <person name="Virta P."/>
        </authorList>
    </citation>
    <scope>NUCLEOTIDE SEQUENCE [LARGE SCALE GENOMIC DNA]</scope>
    <source>
        <strain evidence="2 3">DSM 40763</strain>
    </source>
</reference>
<dbReference type="AlphaFoldDB" id="A0A8H1LG29"/>
<accession>A0A8H1LG29</accession>
<gene>
    <name evidence="2" type="ORF">D8771_10545</name>
</gene>
<evidence type="ECO:0000256" key="1">
    <source>
        <dbReference type="SAM" id="MobiDB-lite"/>
    </source>
</evidence>
<proteinExistence type="predicted"/>
<evidence type="ECO:0000313" key="2">
    <source>
        <dbReference type="EMBL" id="TGG85590.1"/>
    </source>
</evidence>